<dbReference type="AlphaFoldDB" id="A0A6T6CSF5"/>
<dbReference type="EMBL" id="HBGH01010887">
    <property type="protein sequence ID" value="CAD9233975.1"/>
    <property type="molecule type" value="Transcribed_RNA"/>
</dbReference>
<dbReference type="InterPro" id="IPR036249">
    <property type="entry name" value="Thioredoxin-like_sf"/>
</dbReference>
<dbReference type="Pfam" id="PF13911">
    <property type="entry name" value="AhpC-TSA_2"/>
    <property type="match status" value="1"/>
</dbReference>
<name>A0A6T6CSF5_9RHOD</name>
<protein>
    <recommendedName>
        <fullName evidence="3">Alkyl hydroperoxide reductase subunit C/ Thiol specific antioxidant domain-containing protein</fullName>
    </recommendedName>
</protein>
<reference evidence="1" key="1">
    <citation type="submission" date="2021-01" db="EMBL/GenBank/DDBJ databases">
        <authorList>
            <person name="Corre E."/>
            <person name="Pelletier E."/>
            <person name="Niang G."/>
            <person name="Scheremetjew M."/>
            <person name="Finn R."/>
            <person name="Kale V."/>
            <person name="Holt S."/>
            <person name="Cochrane G."/>
            <person name="Meng A."/>
            <person name="Brown T."/>
            <person name="Cohen L."/>
        </authorList>
    </citation>
    <scope>NUCLEOTIDE SEQUENCE</scope>
    <source>
        <strain evidence="1">SAG 36.94</strain>
    </source>
</reference>
<organism evidence="1">
    <name type="scientific">Compsopogon caeruleus</name>
    <dbReference type="NCBI Taxonomy" id="31354"/>
    <lineage>
        <taxon>Eukaryota</taxon>
        <taxon>Rhodophyta</taxon>
        <taxon>Compsopogonophyceae</taxon>
        <taxon>Compsopogonales</taxon>
        <taxon>Compsopogonaceae</taxon>
        <taxon>Compsopogon</taxon>
    </lineage>
</organism>
<dbReference type="EMBL" id="HBGH01010888">
    <property type="protein sequence ID" value="CAD9233976.1"/>
    <property type="molecule type" value="Transcribed_RNA"/>
</dbReference>
<dbReference type="InterPro" id="IPR032801">
    <property type="entry name" value="PXL2A/B/C"/>
</dbReference>
<gene>
    <name evidence="1" type="ORF">CCAE0312_LOCUS6063</name>
    <name evidence="2" type="ORF">CCAE0312_LOCUS6064</name>
</gene>
<dbReference type="PANTHER" id="PTHR28630">
    <property type="match status" value="1"/>
</dbReference>
<accession>A0A6T6CSF5</accession>
<evidence type="ECO:0008006" key="3">
    <source>
        <dbReference type="Google" id="ProtNLM"/>
    </source>
</evidence>
<evidence type="ECO:0000313" key="1">
    <source>
        <dbReference type="EMBL" id="CAD9233975.1"/>
    </source>
</evidence>
<sequence length="248" mass="27603">MVLGMAFVYESASFVAGLMPWSGRARHAVCDRMRVTRVVDDRRERLELRKWLDAEIRVLDEADQEVGMLTVLEDACRGLSGEGRRAVVLVVVRHYGCPLCEQLLRSVKAELEDLDGVTLLVLGSGTPKQARIVKDVVKFPGRILSDPERRAYRALGMRAGVWTTFNADGLQSAIQSVQSGNRIRLELIPTDPFQQGGMLVLDDTARVALLHQDEFAGDHVNMAVMRKVVDALRNELEDVDAMKLSSES</sequence>
<dbReference type="Gene3D" id="3.40.30.10">
    <property type="entry name" value="Glutaredoxin"/>
    <property type="match status" value="1"/>
</dbReference>
<dbReference type="PANTHER" id="PTHR28630:SF3">
    <property type="entry name" value="PEROXIREDOXIN-LIKE 2C"/>
    <property type="match status" value="1"/>
</dbReference>
<evidence type="ECO:0000313" key="2">
    <source>
        <dbReference type="EMBL" id="CAD9233976.1"/>
    </source>
</evidence>
<proteinExistence type="predicted"/>
<dbReference type="SUPFAM" id="SSF52833">
    <property type="entry name" value="Thioredoxin-like"/>
    <property type="match status" value="1"/>
</dbReference>